<dbReference type="Proteomes" id="UP000429232">
    <property type="component" value="Chromosome"/>
</dbReference>
<gene>
    <name evidence="1" type="ORF">GO620_011375</name>
</gene>
<dbReference type="InterPro" id="IPR036583">
    <property type="entry name" value="23S_rRNA_IVS_sf"/>
</dbReference>
<proteinExistence type="predicted"/>
<evidence type="ECO:0000313" key="2">
    <source>
        <dbReference type="Proteomes" id="UP000429232"/>
    </source>
</evidence>
<dbReference type="PANTHER" id="PTHR38471:SF2">
    <property type="entry name" value="FOUR HELIX BUNDLE PROTEIN"/>
    <property type="match status" value="1"/>
</dbReference>
<name>A0A6I4INS7_9SPHI</name>
<dbReference type="EMBL" id="CP066775">
    <property type="protein sequence ID" value="QQL48777.1"/>
    <property type="molecule type" value="Genomic_DNA"/>
</dbReference>
<organism evidence="1 2">
    <name type="scientific">Mucilaginibacter ginkgonis</name>
    <dbReference type="NCBI Taxonomy" id="2682091"/>
    <lineage>
        <taxon>Bacteria</taxon>
        <taxon>Pseudomonadati</taxon>
        <taxon>Bacteroidota</taxon>
        <taxon>Sphingobacteriia</taxon>
        <taxon>Sphingobacteriales</taxon>
        <taxon>Sphingobacteriaceae</taxon>
        <taxon>Mucilaginibacter</taxon>
    </lineage>
</organism>
<accession>A0A6I4INS7</accession>
<dbReference type="RefSeq" id="WP_157525482.1">
    <property type="nucleotide sequence ID" value="NZ_CP066775.1"/>
</dbReference>
<dbReference type="SUPFAM" id="SSF158446">
    <property type="entry name" value="IVS-encoded protein-like"/>
    <property type="match status" value="1"/>
</dbReference>
<dbReference type="InterPro" id="IPR012657">
    <property type="entry name" value="23S_rRNA-intervening_sequence"/>
</dbReference>
<keyword evidence="2" id="KW-1185">Reference proteome</keyword>
<dbReference type="PANTHER" id="PTHR38471">
    <property type="entry name" value="FOUR HELIX BUNDLE PROTEIN"/>
    <property type="match status" value="1"/>
</dbReference>
<dbReference type="Gene3D" id="1.20.1440.60">
    <property type="entry name" value="23S rRNA-intervening sequence"/>
    <property type="match status" value="1"/>
</dbReference>
<dbReference type="CDD" id="cd16377">
    <property type="entry name" value="23S_rRNA_IVP_like"/>
    <property type="match status" value="1"/>
</dbReference>
<dbReference type="AlphaFoldDB" id="A0A6I4INS7"/>
<sequence length="130" mass="15099">MTTGHNFKNLKVWQKSMDLADMVYEFSQELPHSERYNLIDQINRCSISIPSNIAEGSGKRTNAHFAEFLSTSLSSSYELETQLIICQRRRYGSGEILKQLFESLEEVQKMIFNFREYVIQGKNSFIKSTT</sequence>
<dbReference type="NCBIfam" id="TIGR02436">
    <property type="entry name" value="four helix bundle protein"/>
    <property type="match status" value="1"/>
</dbReference>
<reference evidence="1 2" key="1">
    <citation type="submission" date="2020-12" db="EMBL/GenBank/DDBJ databases">
        <title>HMF7856_wgs.fasta genome submission.</title>
        <authorList>
            <person name="Kang H."/>
            <person name="Kim H."/>
            <person name="Joh K."/>
        </authorList>
    </citation>
    <scope>NUCLEOTIDE SEQUENCE [LARGE SCALE GENOMIC DNA]</scope>
    <source>
        <strain evidence="1 2">HMF7856</strain>
    </source>
</reference>
<protein>
    <submittedName>
        <fullName evidence="1">Four helix bundle protein</fullName>
    </submittedName>
</protein>
<dbReference type="Pfam" id="PF05635">
    <property type="entry name" value="23S_rRNA_IVP"/>
    <property type="match status" value="1"/>
</dbReference>
<dbReference type="KEGG" id="mgik:GO620_011375"/>
<evidence type="ECO:0000313" key="1">
    <source>
        <dbReference type="EMBL" id="QQL48777.1"/>
    </source>
</evidence>